<evidence type="ECO:0000313" key="2">
    <source>
        <dbReference type="EMBL" id="KAK7068597.1"/>
    </source>
</evidence>
<keyword evidence="3" id="KW-1185">Reference proteome</keyword>
<keyword evidence="1" id="KW-0812">Transmembrane</keyword>
<proteinExistence type="predicted"/>
<keyword evidence="1" id="KW-0472">Membrane</keyword>
<accession>A0AAN8WP86</accession>
<dbReference type="AlphaFoldDB" id="A0AAN8WP86"/>
<feature type="transmembrane region" description="Helical" evidence="1">
    <location>
        <begin position="64"/>
        <end position="83"/>
    </location>
</feature>
<feature type="transmembrane region" description="Helical" evidence="1">
    <location>
        <begin position="179"/>
        <end position="202"/>
    </location>
</feature>
<evidence type="ECO:0000313" key="3">
    <source>
        <dbReference type="Proteomes" id="UP001381693"/>
    </source>
</evidence>
<feature type="transmembrane region" description="Helical" evidence="1">
    <location>
        <begin position="222"/>
        <end position="242"/>
    </location>
</feature>
<feature type="transmembrane region" description="Helical" evidence="1">
    <location>
        <begin position="103"/>
        <end position="123"/>
    </location>
</feature>
<evidence type="ECO:0000256" key="1">
    <source>
        <dbReference type="SAM" id="Phobius"/>
    </source>
</evidence>
<name>A0AAN8WP86_HALRR</name>
<dbReference type="Proteomes" id="UP001381693">
    <property type="component" value="Unassembled WGS sequence"/>
</dbReference>
<feature type="transmembrane region" description="Helical" evidence="1">
    <location>
        <begin position="332"/>
        <end position="350"/>
    </location>
</feature>
<sequence>MDEAQSNSQNISHSYKCLNSKCKPIRIEEKNRVTFTTFKILGLFLIKWNEEEEMYSVHKIRFKIYYTLWFLWPLAGLGIAVLGKEFFNSDEASHHINDVIETAFFVLGYAVVPAVKTYAIYLITKHLPGVLEDIASLSEVDIGFQTPLTIHLPSREQKSLLPKKAAQKALKDRQLDRSLFVFPVITVFVSVITFIAAWVYGLIRVIEWDTLKAEWPFITMQFTYLTLPTITTWFCVIFIEWLRMVYEALRVEAEYYHYNMIKQLKETNEATPEVSLTEWKIKSLGDYVDKLQEIFNGLSEGFIKYILGINFLVFLLSSIFSSVKLLLGYEHIIYMIPLSIAIFHVGLACYKSNCLIDEYTRITSVLNNVLRLQRRNPNLIPYNELHILRENLLDSPPQVVIFGDFRIGNGFLIAIQGFIISYAVLANDVLAIQENNGTNCNTTIENIY</sequence>
<dbReference type="EMBL" id="JAXCGZ010017185">
    <property type="protein sequence ID" value="KAK7068597.1"/>
    <property type="molecule type" value="Genomic_DNA"/>
</dbReference>
<feature type="transmembrane region" description="Helical" evidence="1">
    <location>
        <begin position="302"/>
        <end position="320"/>
    </location>
</feature>
<reference evidence="2 3" key="1">
    <citation type="submission" date="2023-11" db="EMBL/GenBank/DDBJ databases">
        <title>Halocaridina rubra genome assembly.</title>
        <authorList>
            <person name="Smith C."/>
        </authorList>
    </citation>
    <scope>NUCLEOTIDE SEQUENCE [LARGE SCALE GENOMIC DNA]</scope>
    <source>
        <strain evidence="2">EP-1</strain>
        <tissue evidence="2">Whole</tissue>
    </source>
</reference>
<keyword evidence="1" id="KW-1133">Transmembrane helix</keyword>
<comment type="caution">
    <text evidence="2">The sequence shown here is derived from an EMBL/GenBank/DDBJ whole genome shotgun (WGS) entry which is preliminary data.</text>
</comment>
<gene>
    <name evidence="2" type="ORF">SK128_009469</name>
</gene>
<organism evidence="2 3">
    <name type="scientific">Halocaridina rubra</name>
    <name type="common">Hawaiian red shrimp</name>
    <dbReference type="NCBI Taxonomy" id="373956"/>
    <lineage>
        <taxon>Eukaryota</taxon>
        <taxon>Metazoa</taxon>
        <taxon>Ecdysozoa</taxon>
        <taxon>Arthropoda</taxon>
        <taxon>Crustacea</taxon>
        <taxon>Multicrustacea</taxon>
        <taxon>Malacostraca</taxon>
        <taxon>Eumalacostraca</taxon>
        <taxon>Eucarida</taxon>
        <taxon>Decapoda</taxon>
        <taxon>Pleocyemata</taxon>
        <taxon>Caridea</taxon>
        <taxon>Atyoidea</taxon>
        <taxon>Atyidae</taxon>
        <taxon>Halocaridina</taxon>
    </lineage>
</organism>
<protein>
    <submittedName>
        <fullName evidence="2">Uncharacterized protein</fullName>
    </submittedName>
</protein>